<comment type="similarity">
    <text evidence="1">Belongs to the 1-acyl-sn-glycerol-3-phosphate acyltransferase family.</text>
</comment>
<feature type="transmembrane region" description="Helical" evidence="4">
    <location>
        <begin position="346"/>
        <end position="364"/>
    </location>
</feature>
<dbReference type="PANTHER" id="PTHR10983">
    <property type="entry name" value="1-ACYLGLYCEROL-3-PHOSPHATE ACYLTRANSFERASE-RELATED"/>
    <property type="match status" value="1"/>
</dbReference>
<protein>
    <recommendedName>
        <fullName evidence="5">Phospholipid/glycerol acyltransferase domain-containing protein</fullName>
    </recommendedName>
</protein>
<dbReference type="CDD" id="cd07990">
    <property type="entry name" value="LPLAT_LCLAT1-like"/>
    <property type="match status" value="1"/>
</dbReference>
<dbReference type="EnsemblMetazoa" id="XM_050642491.1">
    <property type="protein sequence ID" value="XP_050498448.1"/>
    <property type="gene ID" value="LOC126879468"/>
</dbReference>
<keyword evidence="4" id="KW-0472">Membrane</keyword>
<feature type="transmembrane region" description="Helical" evidence="4">
    <location>
        <begin position="322"/>
        <end position="340"/>
    </location>
</feature>
<organism evidence="6 7">
    <name type="scientific">Diabrotica virgifera virgifera</name>
    <name type="common">western corn rootworm</name>
    <dbReference type="NCBI Taxonomy" id="50390"/>
    <lineage>
        <taxon>Eukaryota</taxon>
        <taxon>Metazoa</taxon>
        <taxon>Ecdysozoa</taxon>
        <taxon>Arthropoda</taxon>
        <taxon>Hexapoda</taxon>
        <taxon>Insecta</taxon>
        <taxon>Pterygota</taxon>
        <taxon>Neoptera</taxon>
        <taxon>Endopterygota</taxon>
        <taxon>Coleoptera</taxon>
        <taxon>Polyphaga</taxon>
        <taxon>Cucujiformia</taxon>
        <taxon>Chrysomeloidea</taxon>
        <taxon>Chrysomelidae</taxon>
        <taxon>Galerucinae</taxon>
        <taxon>Diabroticina</taxon>
        <taxon>Diabroticites</taxon>
        <taxon>Diabrotica</taxon>
    </lineage>
</organism>
<evidence type="ECO:0000313" key="7">
    <source>
        <dbReference type="Proteomes" id="UP001652700"/>
    </source>
</evidence>
<keyword evidence="7" id="KW-1185">Reference proteome</keyword>
<dbReference type="RefSeq" id="XP_050498448.1">
    <property type="nucleotide sequence ID" value="XM_050642491.1"/>
</dbReference>
<evidence type="ECO:0000256" key="3">
    <source>
        <dbReference type="ARBA" id="ARBA00023315"/>
    </source>
</evidence>
<reference evidence="6" key="1">
    <citation type="submission" date="2025-05" db="UniProtKB">
        <authorList>
            <consortium name="EnsemblMetazoa"/>
        </authorList>
    </citation>
    <scope>IDENTIFICATION</scope>
</reference>
<dbReference type="PANTHER" id="PTHR10983:SF16">
    <property type="entry name" value="LYSOCARDIOLIPIN ACYLTRANSFERASE 1"/>
    <property type="match status" value="1"/>
</dbReference>
<dbReference type="Pfam" id="PF16076">
    <property type="entry name" value="Acyltransf_C"/>
    <property type="match status" value="1"/>
</dbReference>
<dbReference type="Proteomes" id="UP001652700">
    <property type="component" value="Unplaced"/>
</dbReference>
<keyword evidence="3" id="KW-0012">Acyltransferase</keyword>
<feature type="domain" description="Phospholipid/glycerol acyltransferase" evidence="5">
    <location>
        <begin position="96"/>
        <end position="215"/>
    </location>
</feature>
<dbReference type="Pfam" id="PF01553">
    <property type="entry name" value="Acyltransferase"/>
    <property type="match status" value="1"/>
</dbReference>
<keyword evidence="4" id="KW-0812">Transmembrane</keyword>
<dbReference type="InterPro" id="IPR002123">
    <property type="entry name" value="Plipid/glycerol_acylTrfase"/>
</dbReference>
<evidence type="ECO:0000256" key="1">
    <source>
        <dbReference type="ARBA" id="ARBA00008655"/>
    </source>
</evidence>
<evidence type="ECO:0000256" key="4">
    <source>
        <dbReference type="SAM" id="Phobius"/>
    </source>
</evidence>
<sequence length="389" mass="46282">MYSMDNNGHIQTAPMEIHFMYATIVTRRTICSSFQVCYTTFFCPLFPLLFISNRLYRYITDIIFTFWQYYPTALLELFCGCNIHVTGDAIRTDEISILLMNHRTRTDWNFFWPTLYHCVEGKRKLAHSTKFLLKNEIRHIPGPGWVMQLACFVYINRSWKEDKKIFNQYIQYITDIKYKHSLLLFPEGTDFTEETKKSSDNYALKNNLPLYETVLHPKTTGFVYLTQQLLEKNSLDAVYDIILVYPDVIPQNEKWILAGKFPRVVKVHLVRYPKSVLPTSEDGLKQFLEKRWRDKETIIKEFKATGKFLHGPILRCNKRWELYVAFLFWTTLPYISAYLFITEIKYMIMVVLNTCFMLCTNFCLKEFLNFEVFLHLWRKNKNARLGSSP</sequence>
<dbReference type="SUPFAM" id="SSF69593">
    <property type="entry name" value="Glycerol-3-phosphate (1)-acyltransferase"/>
    <property type="match status" value="1"/>
</dbReference>
<evidence type="ECO:0000259" key="5">
    <source>
        <dbReference type="SMART" id="SM00563"/>
    </source>
</evidence>
<dbReference type="InterPro" id="IPR032098">
    <property type="entry name" value="Acyltransf_C"/>
</dbReference>
<accession>A0ABM5JKI2</accession>
<dbReference type="GeneID" id="126879468"/>
<name>A0ABM5JKI2_DIAVI</name>
<evidence type="ECO:0000313" key="6">
    <source>
        <dbReference type="EnsemblMetazoa" id="XP_050498448.1"/>
    </source>
</evidence>
<evidence type="ECO:0000256" key="2">
    <source>
        <dbReference type="ARBA" id="ARBA00022679"/>
    </source>
</evidence>
<dbReference type="SMART" id="SM00563">
    <property type="entry name" value="PlsC"/>
    <property type="match status" value="1"/>
</dbReference>
<keyword evidence="4" id="KW-1133">Transmembrane helix</keyword>
<proteinExistence type="inferred from homology"/>
<keyword evidence="2" id="KW-0808">Transferase</keyword>